<feature type="domain" description="Fe/B12 periplasmic-binding" evidence="1">
    <location>
        <begin position="34"/>
        <end position="313"/>
    </location>
</feature>
<gene>
    <name evidence="2" type="ORF">P0O24_05435</name>
</gene>
<organism evidence="2 3">
    <name type="scientific">Candidatus Methanocrinis alkalitolerans</name>
    <dbReference type="NCBI Taxonomy" id="3033395"/>
    <lineage>
        <taxon>Archaea</taxon>
        <taxon>Methanobacteriati</taxon>
        <taxon>Methanobacteriota</taxon>
        <taxon>Stenosarchaea group</taxon>
        <taxon>Methanomicrobia</taxon>
        <taxon>Methanotrichales</taxon>
        <taxon>Methanotrichaceae</taxon>
        <taxon>Methanocrinis</taxon>
    </lineage>
</organism>
<sequence length="339" mass="36577">MAFLSLGAAKGADYPLAVTDSAGRSVTIEAPVEKIVAMNSDAADAVSILGDAGKIAGSVDISYKAHYFTEFSADWETVGTWREFNYEKIAELARDDGGDIRDGTLVICYASKAGEMEENLAPFEKIDILGLDLYNAETLEEEMAVLGKALDREAEAQMYNTWVGEKKEAVAEAVTGLSRPKVYVEGGSASDLGALWTYGPGSSVDDMISLAGGENVIDADEQNPKVEWETVLASMPEVMIKVPAAINSLGWSETAEMEAFVREMESRPGASSIPAVEDERAHVIFRDITLGTGSVVGLTYWAKMIHPEADLDPVGVYREYLAMRGLSYPEDAFFVLPGI</sequence>
<evidence type="ECO:0000313" key="2">
    <source>
        <dbReference type="EMBL" id="MDF0593023.1"/>
    </source>
</evidence>
<dbReference type="Gene3D" id="3.40.50.1980">
    <property type="entry name" value="Nitrogenase molybdenum iron protein domain"/>
    <property type="match status" value="2"/>
</dbReference>
<dbReference type="Proteomes" id="UP001215956">
    <property type="component" value="Unassembled WGS sequence"/>
</dbReference>
<dbReference type="InterPro" id="IPR050902">
    <property type="entry name" value="ABC_Transporter_SBP"/>
</dbReference>
<comment type="caution">
    <text evidence="2">The sequence shown here is derived from an EMBL/GenBank/DDBJ whole genome shotgun (WGS) entry which is preliminary data.</text>
</comment>
<dbReference type="Pfam" id="PF01497">
    <property type="entry name" value="Peripla_BP_2"/>
    <property type="match status" value="1"/>
</dbReference>
<dbReference type="SUPFAM" id="SSF53807">
    <property type="entry name" value="Helical backbone' metal receptor"/>
    <property type="match status" value="1"/>
</dbReference>
<dbReference type="InterPro" id="IPR002491">
    <property type="entry name" value="ABC_transptr_periplasmic_BD"/>
</dbReference>
<accession>A0ABT5XEF7</accession>
<dbReference type="PANTHER" id="PTHR30535:SF34">
    <property type="entry name" value="MOLYBDATE-BINDING PROTEIN MOLA"/>
    <property type="match status" value="1"/>
</dbReference>
<reference evidence="2 3" key="1">
    <citation type="submission" date="2023-03" db="EMBL/GenBank/DDBJ databases">
        <title>Whole genome sequencing of Methanotrichaceae archaeon M04Ac.</title>
        <authorList>
            <person name="Khomyakova M.A."/>
            <person name="Merkel A.Y."/>
            <person name="Slobodkin A.I."/>
        </authorList>
    </citation>
    <scope>NUCLEOTIDE SEQUENCE [LARGE SCALE GENOMIC DNA]</scope>
    <source>
        <strain evidence="2 3">M04Ac</strain>
    </source>
</reference>
<name>A0ABT5XEF7_9EURY</name>
<keyword evidence="3" id="KW-1185">Reference proteome</keyword>
<protein>
    <submittedName>
        <fullName evidence="2">ABC transporter substrate-binding protein</fullName>
    </submittedName>
</protein>
<evidence type="ECO:0000313" key="3">
    <source>
        <dbReference type="Proteomes" id="UP001215956"/>
    </source>
</evidence>
<dbReference type="PANTHER" id="PTHR30535">
    <property type="entry name" value="VITAMIN B12-BINDING PROTEIN"/>
    <property type="match status" value="1"/>
</dbReference>
<dbReference type="EMBL" id="JARFPL010000013">
    <property type="protein sequence ID" value="MDF0593023.1"/>
    <property type="molecule type" value="Genomic_DNA"/>
</dbReference>
<dbReference type="PROSITE" id="PS50983">
    <property type="entry name" value="FE_B12_PBP"/>
    <property type="match status" value="1"/>
</dbReference>
<proteinExistence type="predicted"/>
<evidence type="ECO:0000259" key="1">
    <source>
        <dbReference type="PROSITE" id="PS50983"/>
    </source>
</evidence>